<reference evidence="6" key="2">
    <citation type="submission" date="2025-09" db="UniProtKB">
        <authorList>
            <consortium name="Ensembl"/>
        </authorList>
    </citation>
    <scope>IDENTIFICATION</scope>
</reference>
<sequence length="141" mass="15901">STPLSVLCLLDLHPSLCLLDLHPSLCLGQCVDETCSYDLQEYHSQMVNLPSHVHERSIAPWSYVQNIDLNRVPQVIQEASCHTSHSCRALEDLHFCFHLLTILKAPVSNKLTPCSNTVPSSKTHLELCFVSFTHVLVTLYY</sequence>
<protein>
    <recommendedName>
        <fullName evidence="8">FZ domain-containing protein</fullName>
    </recommendedName>
</protein>
<proteinExistence type="inferred from homology"/>
<dbReference type="InterPro" id="IPR029034">
    <property type="entry name" value="Cystine-knot_cytokine"/>
</dbReference>
<keyword evidence="3" id="KW-0964">Secreted</keyword>
<reference evidence="6" key="1">
    <citation type="submission" date="2025-08" db="UniProtKB">
        <authorList>
            <consortium name="Ensembl"/>
        </authorList>
    </citation>
    <scope>IDENTIFICATION</scope>
</reference>
<feature type="chain" id="PRO_5017248341" description="FZ domain-containing protein" evidence="5">
    <location>
        <begin position="29"/>
        <end position="141"/>
    </location>
</feature>
<comment type="similarity">
    <text evidence="2">Belongs to the IL-17 family.</text>
</comment>
<keyword evidence="7" id="KW-1185">Reference proteome</keyword>
<dbReference type="Proteomes" id="UP000261520">
    <property type="component" value="Unplaced"/>
</dbReference>
<evidence type="ECO:0000256" key="3">
    <source>
        <dbReference type="ARBA" id="ARBA00022525"/>
    </source>
</evidence>
<keyword evidence="4 5" id="KW-0732">Signal</keyword>
<dbReference type="GO" id="GO:0005576">
    <property type="term" value="C:extracellular region"/>
    <property type="evidence" value="ECO:0007669"/>
    <property type="project" value="UniProtKB-SubCell"/>
</dbReference>
<dbReference type="InterPro" id="IPR010345">
    <property type="entry name" value="IL-17_fam"/>
</dbReference>
<evidence type="ECO:0008006" key="8">
    <source>
        <dbReference type="Google" id="ProtNLM"/>
    </source>
</evidence>
<evidence type="ECO:0000256" key="5">
    <source>
        <dbReference type="SAM" id="SignalP"/>
    </source>
</evidence>
<evidence type="ECO:0000256" key="2">
    <source>
        <dbReference type="ARBA" id="ARBA00007236"/>
    </source>
</evidence>
<dbReference type="GO" id="GO:0005125">
    <property type="term" value="F:cytokine activity"/>
    <property type="evidence" value="ECO:0007669"/>
    <property type="project" value="InterPro"/>
</dbReference>
<comment type="subcellular location">
    <subcellularLocation>
        <location evidence="1">Secreted</location>
    </subcellularLocation>
</comment>
<dbReference type="Ensembl" id="ENSPMGT00000019847.1">
    <property type="protein sequence ID" value="ENSPMGP00000018606.1"/>
    <property type="gene ID" value="ENSPMGG00000015172.1"/>
</dbReference>
<dbReference type="AlphaFoldDB" id="A0A3B4AQJ0"/>
<feature type="signal peptide" evidence="5">
    <location>
        <begin position="1"/>
        <end position="28"/>
    </location>
</feature>
<dbReference type="Pfam" id="PF06083">
    <property type="entry name" value="IL17"/>
    <property type="match status" value="1"/>
</dbReference>
<dbReference type="STRING" id="409849.ENSPMGP00000018606"/>
<dbReference type="Gene3D" id="2.10.90.10">
    <property type="entry name" value="Cystine-knot cytokines"/>
    <property type="match status" value="1"/>
</dbReference>
<evidence type="ECO:0000313" key="7">
    <source>
        <dbReference type="Proteomes" id="UP000261520"/>
    </source>
</evidence>
<dbReference type="SUPFAM" id="SSF57501">
    <property type="entry name" value="Cystine-knot cytokines"/>
    <property type="match status" value="1"/>
</dbReference>
<evidence type="ECO:0000256" key="4">
    <source>
        <dbReference type="ARBA" id="ARBA00022729"/>
    </source>
</evidence>
<evidence type="ECO:0000256" key="1">
    <source>
        <dbReference type="ARBA" id="ARBA00004613"/>
    </source>
</evidence>
<evidence type="ECO:0000313" key="6">
    <source>
        <dbReference type="Ensembl" id="ENSPMGP00000018606.1"/>
    </source>
</evidence>
<name>A0A3B4AQJ0_9GOBI</name>
<accession>A0A3B4AQJ0</accession>
<organism evidence="6 7">
    <name type="scientific">Periophthalmus magnuspinnatus</name>
    <dbReference type="NCBI Taxonomy" id="409849"/>
    <lineage>
        <taxon>Eukaryota</taxon>
        <taxon>Metazoa</taxon>
        <taxon>Chordata</taxon>
        <taxon>Craniata</taxon>
        <taxon>Vertebrata</taxon>
        <taxon>Euteleostomi</taxon>
        <taxon>Actinopterygii</taxon>
        <taxon>Neopterygii</taxon>
        <taxon>Teleostei</taxon>
        <taxon>Neoteleostei</taxon>
        <taxon>Acanthomorphata</taxon>
        <taxon>Gobiaria</taxon>
        <taxon>Gobiiformes</taxon>
        <taxon>Gobioidei</taxon>
        <taxon>Gobiidae</taxon>
        <taxon>Oxudercinae</taxon>
        <taxon>Periophthalmus</taxon>
    </lineage>
</organism>